<keyword evidence="4" id="KW-1185">Reference proteome</keyword>
<proteinExistence type="predicted"/>
<name>A0ABX2C8J5_9BRAD</name>
<accession>A0ABX2C8J5</accession>
<dbReference type="InterPro" id="IPR029063">
    <property type="entry name" value="SAM-dependent_MTases_sf"/>
</dbReference>
<evidence type="ECO:0000259" key="2">
    <source>
        <dbReference type="Pfam" id="PF13649"/>
    </source>
</evidence>
<reference evidence="3" key="1">
    <citation type="submission" date="2020-05" db="EMBL/GenBank/DDBJ databases">
        <title>Nod-independent and nitrogen-fixing Bradyrhizobium aeschynomene sp. nov. isolated from nodules of Aeschynomene indica.</title>
        <authorList>
            <person name="Zhang Z."/>
        </authorList>
    </citation>
    <scope>NUCLEOTIDE SEQUENCE</scope>
    <source>
        <strain evidence="3">83012</strain>
    </source>
</reference>
<sequence>MQLPSGDDRNADQIAYWNGPGGQRWSDRQEAQDILLAPVSQILIERIAAKPGDRILDIGCGCGGLSIALARQVNPGGHVLGVDISAPMLERARAVAPAGLATEFVLADATVHPFPAASFDLLVSRFGVMFFADPAASFAHMRRALKPGGRIVFACWREPKANPWMIAPLQAVYRHVPKLPEMAPEDPGPFAFASEARVTRILGEAGFTDIALQAHALSLDIARGQGLDAAVQSAFEIGPASRALEGHPAETREAARLSVSELLAQHQDGGSVTLPGSIWLVTARA</sequence>
<keyword evidence="3" id="KW-0489">Methyltransferase</keyword>
<dbReference type="EMBL" id="JABFDN010000001">
    <property type="protein sequence ID" value="NPU64571.1"/>
    <property type="molecule type" value="Genomic_DNA"/>
</dbReference>
<gene>
    <name evidence="3" type="ORF">HL667_06125</name>
</gene>
<evidence type="ECO:0000256" key="1">
    <source>
        <dbReference type="SAM" id="MobiDB-lite"/>
    </source>
</evidence>
<dbReference type="Gene3D" id="3.40.50.150">
    <property type="entry name" value="Vaccinia Virus protein VP39"/>
    <property type="match status" value="1"/>
</dbReference>
<dbReference type="CDD" id="cd02440">
    <property type="entry name" value="AdoMet_MTases"/>
    <property type="match status" value="1"/>
</dbReference>
<keyword evidence="3" id="KW-0808">Transferase</keyword>
<dbReference type="Pfam" id="PF13649">
    <property type="entry name" value="Methyltransf_25"/>
    <property type="match status" value="1"/>
</dbReference>
<dbReference type="GO" id="GO:0032259">
    <property type="term" value="P:methylation"/>
    <property type="evidence" value="ECO:0007669"/>
    <property type="project" value="UniProtKB-KW"/>
</dbReference>
<feature type="domain" description="Methyltransferase" evidence="2">
    <location>
        <begin position="55"/>
        <end position="149"/>
    </location>
</feature>
<protein>
    <submittedName>
        <fullName evidence="3">Methyltransferase domain-containing protein</fullName>
    </submittedName>
</protein>
<dbReference type="GO" id="GO:0008168">
    <property type="term" value="F:methyltransferase activity"/>
    <property type="evidence" value="ECO:0007669"/>
    <property type="project" value="UniProtKB-KW"/>
</dbReference>
<dbReference type="PANTHER" id="PTHR43591">
    <property type="entry name" value="METHYLTRANSFERASE"/>
    <property type="match status" value="1"/>
</dbReference>
<dbReference type="InterPro" id="IPR041698">
    <property type="entry name" value="Methyltransf_25"/>
</dbReference>
<organism evidence="3 4">
    <name type="scientific">Bradyrhizobium aeschynomenes</name>
    <dbReference type="NCBI Taxonomy" id="2734909"/>
    <lineage>
        <taxon>Bacteria</taxon>
        <taxon>Pseudomonadati</taxon>
        <taxon>Pseudomonadota</taxon>
        <taxon>Alphaproteobacteria</taxon>
        <taxon>Hyphomicrobiales</taxon>
        <taxon>Nitrobacteraceae</taxon>
        <taxon>Bradyrhizobium</taxon>
    </lineage>
</organism>
<feature type="compositionally biased region" description="Basic and acidic residues" evidence="1">
    <location>
        <begin position="1"/>
        <end position="11"/>
    </location>
</feature>
<feature type="region of interest" description="Disordered" evidence="1">
    <location>
        <begin position="1"/>
        <end position="24"/>
    </location>
</feature>
<dbReference type="RefSeq" id="WP_172109833.1">
    <property type="nucleotide sequence ID" value="NZ_JABFDM010000020.1"/>
</dbReference>
<dbReference type="Proteomes" id="UP000886476">
    <property type="component" value="Unassembled WGS sequence"/>
</dbReference>
<dbReference type="SUPFAM" id="SSF53335">
    <property type="entry name" value="S-adenosyl-L-methionine-dependent methyltransferases"/>
    <property type="match status" value="1"/>
</dbReference>
<dbReference type="PANTHER" id="PTHR43591:SF24">
    <property type="entry name" value="2-METHOXY-6-POLYPRENYL-1,4-BENZOQUINOL METHYLASE, MITOCHONDRIAL"/>
    <property type="match status" value="1"/>
</dbReference>
<evidence type="ECO:0000313" key="4">
    <source>
        <dbReference type="Proteomes" id="UP000886476"/>
    </source>
</evidence>
<comment type="caution">
    <text evidence="3">The sequence shown here is derived from an EMBL/GenBank/DDBJ whole genome shotgun (WGS) entry which is preliminary data.</text>
</comment>
<evidence type="ECO:0000313" key="3">
    <source>
        <dbReference type="EMBL" id="NPU64571.1"/>
    </source>
</evidence>